<evidence type="ECO:0000256" key="1">
    <source>
        <dbReference type="SAM" id="Phobius"/>
    </source>
</evidence>
<name>A0A3S4THJ6_9GAMM</name>
<dbReference type="AlphaFoldDB" id="A0A3S4THJ6"/>
<gene>
    <name evidence="2" type="ORF">EDI28_25890</name>
</gene>
<organism evidence="2 3">
    <name type="scientific">Photobacterium chitinilyticum</name>
    <dbReference type="NCBI Taxonomy" id="2485123"/>
    <lineage>
        <taxon>Bacteria</taxon>
        <taxon>Pseudomonadati</taxon>
        <taxon>Pseudomonadota</taxon>
        <taxon>Gammaproteobacteria</taxon>
        <taxon>Vibrionales</taxon>
        <taxon>Vibrionaceae</taxon>
        <taxon>Photobacterium</taxon>
    </lineage>
</organism>
<evidence type="ECO:0000313" key="3">
    <source>
        <dbReference type="Proteomes" id="UP000287563"/>
    </source>
</evidence>
<evidence type="ECO:0000313" key="2">
    <source>
        <dbReference type="EMBL" id="RWX52713.1"/>
    </source>
</evidence>
<dbReference type="Proteomes" id="UP000287563">
    <property type="component" value="Unassembled WGS sequence"/>
</dbReference>
<keyword evidence="3" id="KW-1185">Reference proteome</keyword>
<keyword evidence="1" id="KW-0472">Membrane</keyword>
<comment type="caution">
    <text evidence="2">The sequence shown here is derived from an EMBL/GenBank/DDBJ whole genome shotgun (WGS) entry which is preliminary data.</text>
</comment>
<feature type="transmembrane region" description="Helical" evidence="1">
    <location>
        <begin position="12"/>
        <end position="32"/>
    </location>
</feature>
<accession>A0A3S4THJ6</accession>
<keyword evidence="1" id="KW-0812">Transmembrane</keyword>
<keyword evidence="1" id="KW-1133">Transmembrane helix</keyword>
<sequence length="62" mass="7258">MTHLNRSMLKDRFLLITAAIVFVIVFFFFSKFIGAENVLLIFIGLSIFEHLRNIIKTINKNK</sequence>
<dbReference type="EMBL" id="RJLM01000051">
    <property type="protein sequence ID" value="RWX52713.1"/>
    <property type="molecule type" value="Genomic_DNA"/>
</dbReference>
<proteinExistence type="predicted"/>
<reference evidence="2 3" key="1">
    <citation type="submission" date="2018-11" db="EMBL/GenBank/DDBJ databases">
        <title>Photobacterium sp. BEI247 sp. nov., a marine bacterium isolated from Yongle Blue Hole in the South China Sea.</title>
        <authorList>
            <person name="Wang X."/>
        </authorList>
    </citation>
    <scope>NUCLEOTIDE SEQUENCE [LARGE SCALE GENOMIC DNA]</scope>
    <source>
        <strain evidence="3">BEI247</strain>
    </source>
</reference>
<protein>
    <submittedName>
        <fullName evidence="2">Uncharacterized protein</fullName>
    </submittedName>
</protein>